<dbReference type="SUPFAM" id="SSF110849">
    <property type="entry name" value="ParB/Sulfiredoxin"/>
    <property type="match status" value="1"/>
</dbReference>
<reference evidence="2 3" key="1">
    <citation type="submission" date="2020-03" db="EMBL/GenBank/DDBJ databases">
        <title>Bradyrhizobium diversity isolated from nodules of Muelleranthus trifoliolatus.</title>
        <authorList>
            <person name="Klepa M."/>
            <person name="Helene L."/>
            <person name="Hungria M."/>
        </authorList>
    </citation>
    <scope>NUCLEOTIDE SEQUENCE [LARGE SCALE GENOMIC DNA]</scope>
    <source>
        <strain evidence="2 3">WSM 1744</strain>
    </source>
</reference>
<dbReference type="AlphaFoldDB" id="A0A7Y4H2C0"/>
<dbReference type="Proteomes" id="UP000528734">
    <property type="component" value="Unassembled WGS sequence"/>
</dbReference>
<dbReference type="InterPro" id="IPR003115">
    <property type="entry name" value="ParB_N"/>
</dbReference>
<dbReference type="CDD" id="cd16400">
    <property type="entry name" value="ParB_Srx_like_nuclease"/>
    <property type="match status" value="1"/>
</dbReference>
<organism evidence="2 3">
    <name type="scientific">Bradyrhizobium archetypum</name>
    <dbReference type="NCBI Taxonomy" id="2721160"/>
    <lineage>
        <taxon>Bacteria</taxon>
        <taxon>Pseudomonadati</taxon>
        <taxon>Pseudomonadota</taxon>
        <taxon>Alphaproteobacteria</taxon>
        <taxon>Hyphomicrobiales</taxon>
        <taxon>Nitrobacteraceae</taxon>
        <taxon>Bradyrhizobium</taxon>
    </lineage>
</organism>
<gene>
    <name evidence="2" type="ORF">HCN50_07050</name>
</gene>
<keyword evidence="3" id="KW-1185">Reference proteome</keyword>
<feature type="domain" description="ParB-like N-terminal" evidence="1">
    <location>
        <begin position="4"/>
        <end position="87"/>
    </location>
</feature>
<evidence type="ECO:0000313" key="3">
    <source>
        <dbReference type="Proteomes" id="UP000528734"/>
    </source>
</evidence>
<evidence type="ECO:0000259" key="1">
    <source>
        <dbReference type="SMART" id="SM00470"/>
    </source>
</evidence>
<comment type="caution">
    <text evidence="2">The sequence shown here is derived from an EMBL/GenBank/DDBJ whole genome shotgun (WGS) entry which is preliminary data.</text>
</comment>
<dbReference type="RefSeq" id="WP_171709202.1">
    <property type="nucleotide sequence ID" value="NZ_JAAVLW010000002.1"/>
</dbReference>
<name>A0A7Y4H2C0_9BRAD</name>
<proteinExistence type="predicted"/>
<dbReference type="Gene3D" id="3.90.1530.10">
    <property type="entry name" value="Conserved hypothetical protein from pyrococcus furiosus pfu- 392566-001, ParB domain"/>
    <property type="match status" value="1"/>
</dbReference>
<sequence>MQVCLLSPTCLIPTEEVDPDRVAELHAQILCAGCWTVPITVEKDALFVMDGHHRLTVAHRLQLPVVPVILLDYTTVRVESWRPGQTITPACILAMARSGRKFPCKTTRHIFDQGLPNCNLPLDSLRYLAPTGRAIASAARARS</sequence>
<protein>
    <submittedName>
        <fullName evidence="2">ParB N-terminal domain-containing protein</fullName>
    </submittedName>
</protein>
<dbReference type="EMBL" id="JAAVLW010000002">
    <property type="protein sequence ID" value="NOJ46009.1"/>
    <property type="molecule type" value="Genomic_DNA"/>
</dbReference>
<dbReference type="SMART" id="SM00470">
    <property type="entry name" value="ParB"/>
    <property type="match status" value="1"/>
</dbReference>
<accession>A0A7Y4H2C0</accession>
<evidence type="ECO:0000313" key="2">
    <source>
        <dbReference type="EMBL" id="NOJ46009.1"/>
    </source>
</evidence>
<dbReference type="InterPro" id="IPR036086">
    <property type="entry name" value="ParB/Sulfiredoxin_sf"/>
</dbReference>